<evidence type="ECO:0000256" key="1">
    <source>
        <dbReference type="SAM" id="Phobius"/>
    </source>
</evidence>
<keyword evidence="1" id="KW-0472">Membrane</keyword>
<dbReference type="KEGG" id="mgz:GCW_03215"/>
<feature type="domain" description="ComEC/Rec2-related protein" evidence="2">
    <location>
        <begin position="140"/>
        <end position="365"/>
    </location>
</feature>
<feature type="transmembrane region" description="Helical" evidence="1">
    <location>
        <begin position="184"/>
        <end position="204"/>
    </location>
</feature>
<dbReference type="eggNOG" id="COG0658">
    <property type="taxonomic scope" value="Bacteria"/>
</dbReference>
<dbReference type="Proteomes" id="UP000018735">
    <property type="component" value="Chromosome"/>
</dbReference>
<keyword evidence="1" id="KW-1133">Transmembrane helix</keyword>
<feature type="transmembrane region" description="Helical" evidence="1">
    <location>
        <begin position="62"/>
        <end position="81"/>
    </location>
</feature>
<dbReference type="EMBL" id="CP006916">
    <property type="protein sequence ID" value="AHB99826.1"/>
    <property type="molecule type" value="Genomic_DNA"/>
</dbReference>
<evidence type="ECO:0000313" key="3">
    <source>
        <dbReference type="EMBL" id="AHB99826.1"/>
    </source>
</evidence>
<dbReference type="HOGENOM" id="CLU_737346_0_0_14"/>
<feature type="transmembrane region" description="Helical" evidence="1">
    <location>
        <begin position="140"/>
        <end position="164"/>
    </location>
</feature>
<feature type="transmembrane region" description="Helical" evidence="1">
    <location>
        <begin position="239"/>
        <end position="256"/>
    </location>
</feature>
<keyword evidence="1" id="KW-0812">Transmembrane</keyword>
<feature type="transmembrane region" description="Helical" evidence="1">
    <location>
        <begin position="353"/>
        <end position="371"/>
    </location>
</feature>
<sequence>MDMEQTSKESIKQNYGLALLFCLISIWLLGYVFIRQQLILVLVLSAVFCGIHLFLFSYKISIPIILVFSLFVVYYFVYGYFQLEGISFKNILDKIPKQYDLRMVIIDYLNTNPNKQSRGLLLLTLFNIKNNDNRLLYNHILNLSIAHLLVISGLHLSLINLLILRIFKNYKITGNFISFSCLLFYSYLLNFSYGVLRVLLCLVLNLIFKKHFKNKNYKLISIASSGIILLLLNPYAFNNYSYILSYLSILVIYAIFQIKKLNNFVKSILASVVINFVLGGLIINGYGRINLLTIFWSIILSPIIIGMYFINLFLFLFSVLWPFLALIHEGFISVVKVFQINVFLINFKQLATWIPYYYLLIYYLFISYMWIKRFN</sequence>
<evidence type="ECO:0000259" key="2">
    <source>
        <dbReference type="Pfam" id="PF03772"/>
    </source>
</evidence>
<reference evidence="3 4" key="1">
    <citation type="journal article" date="2011" name="PLoS ONE">
        <title>Core proteome of the minimal cell: comparative proteomics of three mollicute species.</title>
        <authorList>
            <person name="Fisunov G.Y."/>
            <person name="Alexeev D.G."/>
            <person name="Bazaleev N.A."/>
            <person name="Ladygina V.G."/>
            <person name="Galyamina M.A."/>
            <person name="Kondratov I.G."/>
            <person name="Zhukova N.A."/>
            <person name="Serebryakova M.V."/>
            <person name="Demina I.A."/>
            <person name="Govorun V.M."/>
        </authorList>
    </citation>
    <scope>NUCLEOTIDE SEQUENCE [LARGE SCALE GENOMIC DNA]</scope>
    <source>
        <strain evidence="3 4">S6</strain>
    </source>
</reference>
<gene>
    <name evidence="3" type="ORF">GCW_03215</name>
</gene>
<dbReference type="NCBIfam" id="TIGR00360">
    <property type="entry name" value="ComEC_N-term"/>
    <property type="match status" value="1"/>
</dbReference>
<dbReference type="AlphaFoldDB" id="A0A0F6CL54"/>
<dbReference type="Pfam" id="PF03772">
    <property type="entry name" value="Competence"/>
    <property type="match status" value="1"/>
</dbReference>
<feature type="transmembrane region" description="Helical" evidence="1">
    <location>
        <begin position="38"/>
        <end position="56"/>
    </location>
</feature>
<name>A0A0F6CL54_MYCGL</name>
<accession>A0A0F6CL54</accession>
<feature type="transmembrane region" description="Helical" evidence="1">
    <location>
        <begin position="268"/>
        <end position="287"/>
    </location>
</feature>
<organism evidence="3 4">
    <name type="scientific">Mycoplasmoides gallisepticum S6</name>
    <dbReference type="NCBI Taxonomy" id="1006581"/>
    <lineage>
        <taxon>Bacteria</taxon>
        <taxon>Bacillati</taxon>
        <taxon>Mycoplasmatota</taxon>
        <taxon>Mycoplasmoidales</taxon>
        <taxon>Mycoplasmoidaceae</taxon>
        <taxon>Mycoplasmoides</taxon>
    </lineage>
</organism>
<feature type="transmembrane region" description="Helical" evidence="1">
    <location>
        <begin position="293"/>
        <end position="316"/>
    </location>
</feature>
<evidence type="ECO:0000313" key="4">
    <source>
        <dbReference type="Proteomes" id="UP000018735"/>
    </source>
</evidence>
<feature type="transmembrane region" description="Helical" evidence="1">
    <location>
        <begin position="15"/>
        <end position="33"/>
    </location>
</feature>
<protein>
    <submittedName>
        <fullName evidence="3">Putative competence protein, DNA uptake channel</fullName>
    </submittedName>
</protein>
<dbReference type="InterPro" id="IPR004477">
    <property type="entry name" value="ComEC_N"/>
</dbReference>
<proteinExistence type="predicted"/>